<dbReference type="SUPFAM" id="SSF49879">
    <property type="entry name" value="SMAD/FHA domain"/>
    <property type="match status" value="1"/>
</dbReference>
<dbReference type="OMA" id="WIVGTTS"/>
<dbReference type="Pfam" id="PF00498">
    <property type="entry name" value="FHA"/>
    <property type="match status" value="1"/>
</dbReference>
<feature type="region of interest" description="Disordered" evidence="4">
    <location>
        <begin position="820"/>
        <end position="839"/>
    </location>
</feature>
<feature type="region of interest" description="Disordered" evidence="4">
    <location>
        <begin position="243"/>
        <end position="282"/>
    </location>
</feature>
<keyword evidence="7" id="KW-1185">Reference proteome</keyword>
<dbReference type="PROSITE" id="PS50294">
    <property type="entry name" value="WD_REPEATS_REGION"/>
    <property type="match status" value="1"/>
</dbReference>
<dbReference type="InterPro" id="IPR008984">
    <property type="entry name" value="SMAD_FHA_dom_sf"/>
</dbReference>
<dbReference type="InterPro" id="IPR000253">
    <property type="entry name" value="FHA_dom"/>
</dbReference>
<feature type="region of interest" description="Disordered" evidence="4">
    <location>
        <begin position="719"/>
        <end position="761"/>
    </location>
</feature>
<dbReference type="Gene3D" id="2.60.200.20">
    <property type="match status" value="1"/>
</dbReference>
<dbReference type="EMBL" id="AGNL01010442">
    <property type="protein sequence ID" value="EJK69116.1"/>
    <property type="molecule type" value="Genomic_DNA"/>
</dbReference>
<evidence type="ECO:0000256" key="2">
    <source>
        <dbReference type="ARBA" id="ARBA00022737"/>
    </source>
</evidence>
<reference evidence="6 7" key="1">
    <citation type="journal article" date="2012" name="Genome Biol.">
        <title>Genome and low-iron response of an oceanic diatom adapted to chronic iron limitation.</title>
        <authorList>
            <person name="Lommer M."/>
            <person name="Specht M."/>
            <person name="Roy A.S."/>
            <person name="Kraemer L."/>
            <person name="Andreson R."/>
            <person name="Gutowska M.A."/>
            <person name="Wolf J."/>
            <person name="Bergner S.V."/>
            <person name="Schilhabel M.B."/>
            <person name="Klostermeier U.C."/>
            <person name="Beiko R.G."/>
            <person name="Rosenstiel P."/>
            <person name="Hippler M."/>
            <person name="Laroche J."/>
        </authorList>
    </citation>
    <scope>NUCLEOTIDE SEQUENCE [LARGE SCALE GENOMIC DNA]</scope>
    <source>
        <strain evidence="6 7">CCMP1005</strain>
    </source>
</reference>
<evidence type="ECO:0000313" key="7">
    <source>
        <dbReference type="Proteomes" id="UP000266841"/>
    </source>
</evidence>
<proteinExistence type="predicted"/>
<feature type="repeat" description="WD" evidence="3">
    <location>
        <begin position="313"/>
        <end position="347"/>
    </location>
</feature>
<evidence type="ECO:0000256" key="3">
    <source>
        <dbReference type="PROSITE-ProRule" id="PRU00221"/>
    </source>
</evidence>
<evidence type="ECO:0000256" key="4">
    <source>
        <dbReference type="SAM" id="MobiDB-lite"/>
    </source>
</evidence>
<dbReference type="InterPro" id="IPR036322">
    <property type="entry name" value="WD40_repeat_dom_sf"/>
</dbReference>
<protein>
    <recommendedName>
        <fullName evidence="5">FHA domain-containing protein</fullName>
    </recommendedName>
</protein>
<dbReference type="PROSITE" id="PS50082">
    <property type="entry name" value="WD_REPEATS_2"/>
    <property type="match status" value="2"/>
</dbReference>
<dbReference type="PANTHER" id="PTHR16017">
    <property type="entry name" value="GASTRULATION DEFECTIVE PROTEIN 1-RELATED"/>
    <property type="match status" value="1"/>
</dbReference>
<comment type="caution">
    <text evidence="6">The sequence shown here is derived from an EMBL/GenBank/DDBJ whole genome shotgun (WGS) entry which is preliminary data.</text>
</comment>
<gene>
    <name evidence="6" type="ORF">THAOC_09666</name>
</gene>
<dbReference type="Gene3D" id="2.130.10.10">
    <property type="entry name" value="YVTN repeat-like/Quinoprotein amine dehydrogenase"/>
    <property type="match status" value="2"/>
</dbReference>
<dbReference type="PANTHER" id="PTHR16017:SF0">
    <property type="entry name" value="WD REPEAT-CONTAINING PROTEIN 70"/>
    <property type="match status" value="1"/>
</dbReference>
<dbReference type="SMART" id="SM00240">
    <property type="entry name" value="FHA"/>
    <property type="match status" value="1"/>
</dbReference>
<dbReference type="InterPro" id="IPR051858">
    <property type="entry name" value="WD_repeat_GAD-1"/>
</dbReference>
<evidence type="ECO:0000259" key="5">
    <source>
        <dbReference type="PROSITE" id="PS50006"/>
    </source>
</evidence>
<feature type="region of interest" description="Disordered" evidence="4">
    <location>
        <begin position="181"/>
        <end position="224"/>
    </location>
</feature>
<dbReference type="Proteomes" id="UP000266841">
    <property type="component" value="Unassembled WGS sequence"/>
</dbReference>
<dbReference type="GO" id="GO:0005634">
    <property type="term" value="C:nucleus"/>
    <property type="evidence" value="ECO:0007669"/>
    <property type="project" value="TreeGrafter"/>
</dbReference>
<feature type="domain" description="FHA" evidence="5">
    <location>
        <begin position="89"/>
        <end position="141"/>
    </location>
</feature>
<sequence length="839" mass="90556">MSARCGCSSSGSTFRIEEMDDDLKIPKDGTLKPPHPSAVVSLGFSLDETSAHSSGCRLDELLSIIAADNTSTTACVSQKFSTRCEARSLIIGRQQSSVDIRIDSKSVSRKHSAIYYSCDGKSVIVQDLGGKHGTYLDNKRIERSGSQCVSLNEAKSCMLRFGNAPLVCEMSIPAMTKAPSSLHAQKVTEGDQAEEIPGEVHDGSALQHHRRMETDMHSSRETREQQIAEMMKSFDMAPVYKKYSTPDDEEIVPEKRKGPPATGRDNRLGDSNGTREDNPHRLPITSSIILSSGSDSFTSSDGADVPLQGNASVSSLEFEPSGTRLLAGHRDGTLRFYDFNGMQPKKNSSGGTTYAPFRIVDSDNDPLDSTGHIISSVGPSATGGSWIVGTTSAQPRVLDREGVATLFHFIKGDTYVTDSSNTKGHTAPVTGVAFNPLIRDVCYSTGLDGSIRQWDVSGRGRSQFNKLICQKLVGKVKNAKGQRTQVVSNLAVHPNGRKIAVGTSCGSVQIWDCSSISNRPLGTVHSAHGNMKPVTFVTFSASGIRIATRSDVDECVRVWDVDGIVKGSKSFSRKVGSRRGDDDDDDDHPSCIAICKGLPALNESSACAFGCDGRRNARKQKKNKNKTERIDPILSVGVAPNASVLGVCWHAKLNQIAIGTSNGIVKVFYDPFLSKKGALIPSSKSVRQSDGLSELLRARAPTGSAAFLGSANDNIITPNSLPLFREEPKATRKTRDLDRKDPEKSRLPEPPVTGGIKTGTSGMGGGVTFSQYIVESTNYVNNKNIAGKDPREELFKYSEGKSYVSKAYEGDVQRILAEKTVEEEIEGDSGSRKRQKTAK</sequence>
<dbReference type="PROSITE" id="PS50006">
    <property type="entry name" value="FHA_DOMAIN"/>
    <property type="match status" value="1"/>
</dbReference>
<feature type="compositionally biased region" description="Basic and acidic residues" evidence="4">
    <location>
        <begin position="264"/>
        <end position="280"/>
    </location>
</feature>
<feature type="compositionally biased region" description="Basic and acidic residues" evidence="4">
    <location>
        <begin position="212"/>
        <end position="224"/>
    </location>
</feature>
<dbReference type="AlphaFoldDB" id="K0T725"/>
<dbReference type="Pfam" id="PF00400">
    <property type="entry name" value="WD40"/>
    <property type="match status" value="3"/>
</dbReference>
<feature type="compositionally biased region" description="Basic and acidic residues" evidence="4">
    <location>
        <begin position="724"/>
        <end position="747"/>
    </location>
</feature>
<dbReference type="GO" id="GO:0035861">
    <property type="term" value="C:site of double-strand break"/>
    <property type="evidence" value="ECO:0007669"/>
    <property type="project" value="TreeGrafter"/>
</dbReference>
<evidence type="ECO:0000256" key="1">
    <source>
        <dbReference type="ARBA" id="ARBA00022574"/>
    </source>
</evidence>
<dbReference type="SUPFAM" id="SSF50978">
    <property type="entry name" value="WD40 repeat-like"/>
    <property type="match status" value="1"/>
</dbReference>
<keyword evidence="2" id="KW-0677">Repeat</keyword>
<dbReference type="OrthoDB" id="10264376at2759"/>
<feature type="repeat" description="WD" evidence="3">
    <location>
        <begin position="422"/>
        <end position="457"/>
    </location>
</feature>
<keyword evidence="1 3" id="KW-0853">WD repeat</keyword>
<dbReference type="InterPro" id="IPR015943">
    <property type="entry name" value="WD40/YVTN_repeat-like_dom_sf"/>
</dbReference>
<dbReference type="SMART" id="SM00320">
    <property type="entry name" value="WD40"/>
    <property type="match status" value="5"/>
</dbReference>
<accession>K0T725</accession>
<dbReference type="CDD" id="cd00060">
    <property type="entry name" value="FHA"/>
    <property type="match status" value="1"/>
</dbReference>
<dbReference type="InterPro" id="IPR001680">
    <property type="entry name" value="WD40_rpt"/>
</dbReference>
<name>K0T725_THAOC</name>
<organism evidence="6 7">
    <name type="scientific">Thalassiosira oceanica</name>
    <name type="common">Marine diatom</name>
    <dbReference type="NCBI Taxonomy" id="159749"/>
    <lineage>
        <taxon>Eukaryota</taxon>
        <taxon>Sar</taxon>
        <taxon>Stramenopiles</taxon>
        <taxon>Ochrophyta</taxon>
        <taxon>Bacillariophyta</taxon>
        <taxon>Coscinodiscophyceae</taxon>
        <taxon>Thalassiosirophycidae</taxon>
        <taxon>Thalassiosirales</taxon>
        <taxon>Thalassiosiraceae</taxon>
        <taxon>Thalassiosira</taxon>
    </lineage>
</organism>
<evidence type="ECO:0000313" key="6">
    <source>
        <dbReference type="EMBL" id="EJK69116.1"/>
    </source>
</evidence>
<dbReference type="eggNOG" id="KOG0772">
    <property type="taxonomic scope" value="Eukaryota"/>
</dbReference>